<evidence type="ECO:0000313" key="2">
    <source>
        <dbReference type="EMBL" id="PIW19309.1"/>
    </source>
</evidence>
<evidence type="ECO:0000256" key="1">
    <source>
        <dbReference type="SAM" id="Phobius"/>
    </source>
</evidence>
<protein>
    <submittedName>
        <fullName evidence="2">Uncharacterized protein</fullName>
    </submittedName>
</protein>
<keyword evidence="1" id="KW-0812">Transmembrane</keyword>
<keyword evidence="1" id="KW-0472">Membrane</keyword>
<feature type="transmembrane region" description="Helical" evidence="1">
    <location>
        <begin position="91"/>
        <end position="116"/>
    </location>
</feature>
<feature type="transmembrane region" description="Helical" evidence="1">
    <location>
        <begin position="6"/>
        <end position="25"/>
    </location>
</feature>
<accession>A0A2M7GAV1</accession>
<reference evidence="2 3" key="1">
    <citation type="submission" date="2017-09" db="EMBL/GenBank/DDBJ databases">
        <title>Depth-based differentiation of microbial function through sediment-hosted aquifers and enrichment of novel symbionts in the deep terrestrial subsurface.</title>
        <authorList>
            <person name="Probst A.J."/>
            <person name="Ladd B."/>
            <person name="Jarett J.K."/>
            <person name="Geller-Mcgrath D.E."/>
            <person name="Sieber C.M."/>
            <person name="Emerson J.B."/>
            <person name="Anantharaman K."/>
            <person name="Thomas B.C."/>
            <person name="Malmstrom R."/>
            <person name="Stieglmeier M."/>
            <person name="Klingl A."/>
            <person name="Woyke T."/>
            <person name="Ryan C.M."/>
            <person name="Banfield J.F."/>
        </authorList>
    </citation>
    <scope>NUCLEOTIDE SEQUENCE [LARGE SCALE GENOMIC DNA]</scope>
    <source>
        <strain evidence="2">CG17_big_fil_post_rev_8_21_14_2_50_48_46</strain>
    </source>
</reference>
<comment type="caution">
    <text evidence="2">The sequence shown here is derived from an EMBL/GenBank/DDBJ whole genome shotgun (WGS) entry which is preliminary data.</text>
</comment>
<name>A0A2M7GAV1_9BACT</name>
<organism evidence="2 3">
    <name type="scientific">bacterium (Candidatus Blackallbacteria) CG17_big_fil_post_rev_8_21_14_2_50_48_46</name>
    <dbReference type="NCBI Taxonomy" id="2014261"/>
    <lineage>
        <taxon>Bacteria</taxon>
        <taxon>Candidatus Blackallbacteria</taxon>
    </lineage>
</organism>
<keyword evidence="1" id="KW-1133">Transmembrane helix</keyword>
<gene>
    <name evidence="2" type="ORF">COW36_00265</name>
</gene>
<dbReference type="Proteomes" id="UP000231019">
    <property type="component" value="Unassembled WGS sequence"/>
</dbReference>
<sequence length="125" mass="13575">MIFPLLALLLIFSSFMLYFTLKFFNIAENRFGTALKVNLLSFLGSLFIGLLMGLAGMFIPIIPQIVGTLAPFALYLYLLQKSYALSVISGILVFLIQGIATLLMGLALFLGVLLPLGLSSAILKP</sequence>
<dbReference type="AlphaFoldDB" id="A0A2M7GAV1"/>
<feature type="transmembrane region" description="Helical" evidence="1">
    <location>
        <begin position="37"/>
        <end position="55"/>
    </location>
</feature>
<proteinExistence type="predicted"/>
<dbReference type="EMBL" id="PFFQ01000004">
    <property type="protein sequence ID" value="PIW19309.1"/>
    <property type="molecule type" value="Genomic_DNA"/>
</dbReference>
<evidence type="ECO:0000313" key="3">
    <source>
        <dbReference type="Proteomes" id="UP000231019"/>
    </source>
</evidence>